<keyword evidence="3" id="KW-1185">Reference proteome</keyword>
<dbReference type="Proteomes" id="UP001305421">
    <property type="component" value="Chromosome"/>
</dbReference>
<dbReference type="EMBL" id="CP115543">
    <property type="protein sequence ID" value="WNH47325.1"/>
    <property type="molecule type" value="Genomic_DNA"/>
</dbReference>
<proteinExistence type="predicted"/>
<protein>
    <submittedName>
        <fullName evidence="2">Uncharacterized protein</fullName>
    </submittedName>
</protein>
<evidence type="ECO:0000313" key="2">
    <source>
        <dbReference type="EMBL" id="WNH47325.1"/>
    </source>
</evidence>
<dbReference type="RefSeq" id="WP_311182103.1">
    <property type="nucleotide sequence ID" value="NZ_CP115543.1"/>
</dbReference>
<evidence type="ECO:0000256" key="1">
    <source>
        <dbReference type="SAM" id="MobiDB-lite"/>
    </source>
</evidence>
<accession>A0ABY9Y9F3</accession>
<gene>
    <name evidence="2" type="ORF">PDM28_11495</name>
</gene>
<feature type="compositionally biased region" description="Basic and acidic residues" evidence="1">
    <location>
        <begin position="24"/>
        <end position="39"/>
    </location>
</feature>
<sequence>MKIKYDIDTTIKFYQAHLNQKEERASRLKNRAKDRDRRMMGHWNRQRASQVQAVLS</sequence>
<evidence type="ECO:0000313" key="3">
    <source>
        <dbReference type="Proteomes" id="UP001305421"/>
    </source>
</evidence>
<name>A0ABY9Y9F3_9GAMM</name>
<organism evidence="2 3">
    <name type="scientific">Stenotrophomonas aracearum</name>
    <dbReference type="NCBI Taxonomy" id="3003272"/>
    <lineage>
        <taxon>Bacteria</taxon>
        <taxon>Pseudomonadati</taxon>
        <taxon>Pseudomonadota</taxon>
        <taxon>Gammaproteobacteria</taxon>
        <taxon>Lysobacterales</taxon>
        <taxon>Lysobacteraceae</taxon>
        <taxon>Stenotrophomonas</taxon>
    </lineage>
</organism>
<feature type="compositionally biased region" description="Polar residues" evidence="1">
    <location>
        <begin position="46"/>
        <end position="56"/>
    </location>
</feature>
<reference evidence="2 3" key="1">
    <citation type="submission" date="2022-12" db="EMBL/GenBank/DDBJ databases">
        <title>Two new species, Stenotrophomonas aracearum and Stenotrophomonas oahuensis, isolated from Anthurium (Araceae family) in Hawaii.</title>
        <authorList>
            <person name="Chunag S.C."/>
            <person name="Dobhal S."/>
            <person name="Alvarez A."/>
            <person name="Arif M."/>
        </authorList>
    </citation>
    <scope>NUCLEOTIDE SEQUENCE [LARGE SCALE GENOMIC DNA]</scope>
    <source>
        <strain evidence="2 3">A5588</strain>
    </source>
</reference>
<feature type="region of interest" description="Disordered" evidence="1">
    <location>
        <begin position="24"/>
        <end position="56"/>
    </location>
</feature>